<evidence type="ECO:0000313" key="2">
    <source>
        <dbReference type="Proteomes" id="UP000233769"/>
    </source>
</evidence>
<name>A0A2N9ARL8_METEX</name>
<reference evidence="2" key="1">
    <citation type="submission" date="2017-10" db="EMBL/GenBank/DDBJ databases">
        <authorList>
            <person name="Regsiter A."/>
            <person name="William W."/>
        </authorList>
    </citation>
    <scope>NUCLEOTIDE SEQUENCE [LARGE SCALE GENOMIC DNA]</scope>
</reference>
<dbReference type="AlphaFoldDB" id="A0A2N9ARL8"/>
<dbReference type="EMBL" id="LT962688">
    <property type="protein sequence ID" value="SOR29810.1"/>
    <property type="molecule type" value="Genomic_DNA"/>
</dbReference>
<proteinExistence type="predicted"/>
<accession>A0A2N9ARL8</accession>
<sequence length="78" mass="8412">MACNCIEGANKLLADHNTKMVQHLVIERQDGGISGLRSTIALGVEKIEPRGKRPTMMIATYCPLCGVRYVPEPTGADA</sequence>
<dbReference type="Proteomes" id="UP000233769">
    <property type="component" value="Chromosome tk0001"/>
</dbReference>
<evidence type="ECO:0000313" key="1">
    <source>
        <dbReference type="EMBL" id="SOR29810.1"/>
    </source>
</evidence>
<organism evidence="1 2">
    <name type="scientific">Methylorubrum extorquens</name>
    <name type="common">Methylobacterium dichloromethanicum</name>
    <name type="synonym">Methylobacterium extorquens</name>
    <dbReference type="NCBI Taxonomy" id="408"/>
    <lineage>
        <taxon>Bacteria</taxon>
        <taxon>Pseudomonadati</taxon>
        <taxon>Pseudomonadota</taxon>
        <taxon>Alphaproteobacteria</taxon>
        <taxon>Hyphomicrobiales</taxon>
        <taxon>Methylobacteriaceae</taxon>
        <taxon>Methylorubrum</taxon>
    </lineage>
</organism>
<protein>
    <submittedName>
        <fullName evidence="1">Uncharacterized protein</fullName>
    </submittedName>
</protein>
<gene>
    <name evidence="1" type="ORF">TK0001_3208</name>
</gene>